<dbReference type="OrthoDB" id="112777at2"/>
<evidence type="ECO:0000313" key="2">
    <source>
        <dbReference type="EMBL" id="TAA20426.1"/>
    </source>
</evidence>
<dbReference type="InterPro" id="IPR051783">
    <property type="entry name" value="NAD(P)-dependent_oxidoreduct"/>
</dbReference>
<evidence type="ECO:0000313" key="3">
    <source>
        <dbReference type="Proteomes" id="UP000292627"/>
    </source>
</evidence>
<dbReference type="PANTHER" id="PTHR48079">
    <property type="entry name" value="PROTEIN YEEZ"/>
    <property type="match status" value="1"/>
</dbReference>
<dbReference type="InterPro" id="IPR001509">
    <property type="entry name" value="Epimerase_deHydtase"/>
</dbReference>
<evidence type="ECO:0000259" key="1">
    <source>
        <dbReference type="Pfam" id="PF01370"/>
    </source>
</evidence>
<accession>A0A4Q8L4Z2</accession>
<reference evidence="2 3" key="1">
    <citation type="submission" date="2019-02" db="EMBL/GenBank/DDBJ databases">
        <title>WGS of Pseudoxanthomonas species novum from clinical isolates.</title>
        <authorList>
            <person name="Bernier A.-M."/>
            <person name="Bernard K."/>
            <person name="Vachon A."/>
        </authorList>
    </citation>
    <scope>NUCLEOTIDE SEQUENCE [LARGE SCALE GENOMIC DNA]</scope>
    <source>
        <strain evidence="2 3">NML171200</strain>
    </source>
</reference>
<dbReference type="Proteomes" id="UP000292627">
    <property type="component" value="Unassembled WGS sequence"/>
</dbReference>
<comment type="caution">
    <text evidence="2">The sequence shown here is derived from an EMBL/GenBank/DDBJ whole genome shotgun (WGS) entry which is preliminary data.</text>
</comment>
<dbReference type="Gene3D" id="3.40.50.720">
    <property type="entry name" value="NAD(P)-binding Rossmann-like Domain"/>
    <property type="match status" value="1"/>
</dbReference>
<dbReference type="AlphaFoldDB" id="A0A4Q8L4Z2"/>
<gene>
    <name evidence="2" type="ORF">EA660_18770</name>
</gene>
<organism evidence="2 3">
    <name type="scientific">Pseudoxanthomonas winnipegensis</name>
    <dbReference type="NCBI Taxonomy" id="2480810"/>
    <lineage>
        <taxon>Bacteria</taxon>
        <taxon>Pseudomonadati</taxon>
        <taxon>Pseudomonadota</taxon>
        <taxon>Gammaproteobacteria</taxon>
        <taxon>Lysobacterales</taxon>
        <taxon>Lysobacteraceae</taxon>
        <taxon>Pseudoxanthomonas</taxon>
    </lineage>
</organism>
<dbReference type="EMBL" id="SHMC01000010">
    <property type="protein sequence ID" value="TAA20426.1"/>
    <property type="molecule type" value="Genomic_DNA"/>
</dbReference>
<dbReference type="PANTHER" id="PTHR48079:SF6">
    <property type="entry name" value="NAD(P)-BINDING DOMAIN-CONTAINING PROTEIN-RELATED"/>
    <property type="match status" value="1"/>
</dbReference>
<protein>
    <submittedName>
        <fullName evidence="2">NAD-dependent epimerase/dehydratase family protein</fullName>
    </submittedName>
</protein>
<dbReference type="Pfam" id="PF01370">
    <property type="entry name" value="Epimerase"/>
    <property type="match status" value="1"/>
</dbReference>
<dbReference type="InterPro" id="IPR036291">
    <property type="entry name" value="NAD(P)-bd_dom_sf"/>
</dbReference>
<dbReference type="SUPFAM" id="SSF51735">
    <property type="entry name" value="NAD(P)-binding Rossmann-fold domains"/>
    <property type="match status" value="1"/>
</dbReference>
<proteinExistence type="predicted"/>
<sequence>MDISTNKRALVLGASGGIGGEVARQLRDAGWQVRGLKRGLESLTEQRDGITWIRGDAMARNDVLSAARGCQVIVHAVNPPGYRHWGQQVLPMVDNTIAAAIAERATIVLPGTVYNYGPDAFPLIAEEAPQHPASRKGGIRVQMEQRLRDATAQGARAIVVRAGDFFGPRAGNSWFSQGLVKPGRPVKKILLPGKAGVGHQWAYLPDVARTMVALFDRRDTLAPFARFHMAGCWDADGTRMAQAIRAVARRHGQDPVVSAFPWWLTWALAPFVPTLRELREMRYLWNAPVRLDGRQLAAVLGEEPHTPLEQAVEATLAGMGCIPPAIGMSSSPAHAA</sequence>
<dbReference type="GO" id="GO:0004029">
    <property type="term" value="F:aldehyde dehydrogenase (NAD+) activity"/>
    <property type="evidence" value="ECO:0007669"/>
    <property type="project" value="TreeGrafter"/>
</dbReference>
<feature type="domain" description="NAD-dependent epimerase/dehydratase" evidence="1">
    <location>
        <begin position="9"/>
        <end position="220"/>
    </location>
</feature>
<name>A0A4Q8L4Z2_9GAMM</name>
<dbReference type="GO" id="GO:0005737">
    <property type="term" value="C:cytoplasm"/>
    <property type="evidence" value="ECO:0007669"/>
    <property type="project" value="TreeGrafter"/>
</dbReference>